<dbReference type="InterPro" id="IPR000571">
    <property type="entry name" value="Znf_CCCH"/>
</dbReference>
<feature type="compositionally biased region" description="Acidic residues" evidence="5">
    <location>
        <begin position="639"/>
        <end position="658"/>
    </location>
</feature>
<feature type="compositionally biased region" description="Basic and acidic residues" evidence="5">
    <location>
        <begin position="613"/>
        <end position="634"/>
    </location>
</feature>
<keyword evidence="8" id="KW-1185">Reference proteome</keyword>
<dbReference type="SMART" id="SM00356">
    <property type="entry name" value="ZnF_C3H1"/>
    <property type="match status" value="3"/>
</dbReference>
<sequence>MKMSVTLRQHFWKTKLCPLHMENRCKEGNNCDYAHSIEDLRSIPDLKRTKLCYKLLKGEKCFNKKCNYAHNQEELKSAQNLFAYKSSMCKFVANKTCLNGSTCRFAHTIDELRVPRIPEILLEKNNLEVEGENDSIACVSGRNIINELNNNGDCINKENAESVGSMHRSTNERTDSSINESKENITQKFTKNFDLILNNFQSMQITQNEHRYNNTNYLKNYSTNSGFHRNTNNRENNHKDEKKRKDKNRNKEKQLKSKLKKFNYVKNYEHNLANYDAVPNSYASSSNKMKSVDERYKFYDSNTTISSSLNCAKVEKNEQMNDQAYVGKTFEKVDLNEYYGKTEECIRRCSKEKSAKGNADECVKGSENQEREGEGCVELSYNKNRCNENGGNYKHGQVRTNESNKNKSKKRNDTKNYNVQKNAPTCDIINGKAGNGYMAHGNTGNCHMSNDNATSGNTENSNVPYPTNNKYMMNGQENQINYTDYNYNNYVNPLIYNKVMQMKFNAFNPYINYNQVNNSACKYDGAIMSNHYQHFMKPNEYFMYDHQTNIQHMTPNYYANYLYFYANPYNYDHCARTNKMKNADNSVGEKFISTGNQKQSVPKKATHLMEFNKSNDRNGNEENQGDKTFDKEHNYWGTYEEELDTSEEVSDEDDESCDEFVGGRDNDGPEISREERVNVTDETENGIENGVKNGIENEVENKVENEVENGTENEIENEKENEAENEIENETGIDPKSEQLEKSTHHTQSRDGNTNTDLTKAGKIKKNKEHIKQCSVSELRGKNEHTKENMNICIKKSYHGNANNNNAVIETSERNKFRNGNLNDERVKHTKSNMKHKKNKMSNFVPLNNNENKNYNRNICLSNEETVYNTKRNDNNIENIKQGTGGTFGNSTNAKSTKNAQLQFNAHANPSSVYSYILNASNTENTNCEKRFMKPSSTPMDLYLNNQYHMNQLANEHMMYNLNNRNYGYYYCPYVPSDAYNDEVYLN</sequence>
<keyword evidence="3 4" id="KW-0862">Zinc</keyword>
<feature type="compositionally biased region" description="Basic and acidic residues" evidence="5">
    <location>
        <begin position="733"/>
        <end position="744"/>
    </location>
</feature>
<evidence type="ECO:0000259" key="6">
    <source>
        <dbReference type="PROSITE" id="PS50103"/>
    </source>
</evidence>
<evidence type="ECO:0000313" key="8">
    <source>
        <dbReference type="Proteomes" id="UP000195521"/>
    </source>
</evidence>
<dbReference type="SUPFAM" id="SSF90229">
    <property type="entry name" value="CCCH zinc finger"/>
    <property type="match status" value="2"/>
</dbReference>
<dbReference type="RefSeq" id="XP_028544259.1">
    <property type="nucleotide sequence ID" value="XM_028688458.1"/>
</dbReference>
<evidence type="ECO:0000313" key="7">
    <source>
        <dbReference type="EMBL" id="GAW81670.1"/>
    </source>
</evidence>
<feature type="zinc finger region" description="C3H1-type" evidence="4">
    <location>
        <begin position="46"/>
        <end position="73"/>
    </location>
</feature>
<keyword evidence="1 4" id="KW-0479">Metal-binding</keyword>
<feature type="region of interest" description="Disordered" evidence="5">
    <location>
        <begin position="387"/>
        <end position="418"/>
    </location>
</feature>
<name>A0A1Y1JHF1_PLAGO</name>
<evidence type="ECO:0000256" key="3">
    <source>
        <dbReference type="ARBA" id="ARBA00022833"/>
    </source>
</evidence>
<dbReference type="OMA" id="ENRCKEG"/>
<protein>
    <recommendedName>
        <fullName evidence="6">C3H1-type domain-containing protein</fullName>
    </recommendedName>
</protein>
<feature type="region of interest" description="Disordered" evidence="5">
    <location>
        <begin position="216"/>
        <end position="254"/>
    </location>
</feature>
<feature type="compositionally biased region" description="Acidic residues" evidence="5">
    <location>
        <begin position="706"/>
        <end position="715"/>
    </location>
</feature>
<proteinExistence type="predicted"/>
<dbReference type="GO" id="GO:0008270">
    <property type="term" value="F:zinc ion binding"/>
    <property type="evidence" value="ECO:0007669"/>
    <property type="project" value="UniProtKB-KW"/>
</dbReference>
<feature type="domain" description="C3H1-type" evidence="6">
    <location>
        <begin position="83"/>
        <end position="110"/>
    </location>
</feature>
<evidence type="ECO:0000256" key="1">
    <source>
        <dbReference type="ARBA" id="ARBA00022723"/>
    </source>
</evidence>
<feature type="domain" description="C3H1-type" evidence="6">
    <location>
        <begin position="46"/>
        <end position="73"/>
    </location>
</feature>
<feature type="compositionally biased region" description="Basic and acidic residues" evidence="5">
    <location>
        <begin position="169"/>
        <end position="181"/>
    </location>
</feature>
<feature type="domain" description="C3H1-type" evidence="6">
    <location>
        <begin position="11"/>
        <end position="38"/>
    </location>
</feature>
<keyword evidence="2 4" id="KW-0863">Zinc-finger</keyword>
<feature type="compositionally biased region" description="Polar residues" evidence="5">
    <location>
        <begin position="216"/>
        <end position="230"/>
    </location>
</feature>
<comment type="caution">
    <text evidence="7">The sequence shown here is derived from an EMBL/GenBank/DDBJ whole genome shotgun (WGS) entry which is preliminary data.</text>
</comment>
<feature type="zinc finger region" description="C3H1-type" evidence="4">
    <location>
        <begin position="11"/>
        <end position="38"/>
    </location>
</feature>
<feature type="region of interest" description="Disordered" evidence="5">
    <location>
        <begin position="162"/>
        <end position="181"/>
    </location>
</feature>
<evidence type="ECO:0000256" key="2">
    <source>
        <dbReference type="ARBA" id="ARBA00022771"/>
    </source>
</evidence>
<feature type="compositionally biased region" description="Basic and acidic residues" evidence="5">
    <location>
        <begin position="661"/>
        <end position="679"/>
    </location>
</feature>
<reference evidence="8" key="1">
    <citation type="submission" date="2017-04" db="EMBL/GenBank/DDBJ databases">
        <title>Plasmodium gonderi genome.</title>
        <authorList>
            <person name="Arisue N."/>
            <person name="Honma H."/>
            <person name="Kawai S."/>
            <person name="Tougan T."/>
            <person name="Tanabe K."/>
            <person name="Horii T."/>
        </authorList>
    </citation>
    <scope>NUCLEOTIDE SEQUENCE [LARGE SCALE GENOMIC DNA]</scope>
    <source>
        <strain evidence="8">ATCC 30045</strain>
    </source>
</reference>
<feature type="region of interest" description="Disordered" evidence="5">
    <location>
        <begin position="611"/>
        <end position="759"/>
    </location>
</feature>
<dbReference type="PROSITE" id="PS50103">
    <property type="entry name" value="ZF_C3H1"/>
    <property type="match status" value="3"/>
</dbReference>
<evidence type="ECO:0000256" key="5">
    <source>
        <dbReference type="SAM" id="MobiDB-lite"/>
    </source>
</evidence>
<dbReference type="Gene3D" id="3.30.1370.210">
    <property type="match status" value="1"/>
</dbReference>
<dbReference type="GeneID" id="39748398"/>
<feature type="zinc finger region" description="C3H1-type" evidence="4">
    <location>
        <begin position="83"/>
        <end position="110"/>
    </location>
</feature>
<dbReference type="EMBL" id="BDQF01000012">
    <property type="protein sequence ID" value="GAW81670.1"/>
    <property type="molecule type" value="Genomic_DNA"/>
</dbReference>
<accession>A0A1Y1JHF1</accession>
<dbReference type="InterPro" id="IPR036855">
    <property type="entry name" value="Znf_CCCH_sf"/>
</dbReference>
<dbReference type="AlphaFoldDB" id="A0A1Y1JHF1"/>
<dbReference type="OrthoDB" id="410307at2759"/>
<evidence type="ECO:0000256" key="4">
    <source>
        <dbReference type="PROSITE-ProRule" id="PRU00723"/>
    </source>
</evidence>
<organism evidence="7 8">
    <name type="scientific">Plasmodium gonderi</name>
    <dbReference type="NCBI Taxonomy" id="77519"/>
    <lineage>
        <taxon>Eukaryota</taxon>
        <taxon>Sar</taxon>
        <taxon>Alveolata</taxon>
        <taxon>Apicomplexa</taxon>
        <taxon>Aconoidasida</taxon>
        <taxon>Haemosporida</taxon>
        <taxon>Plasmodiidae</taxon>
        <taxon>Plasmodium</taxon>
        <taxon>Plasmodium (Plasmodium)</taxon>
    </lineage>
</organism>
<dbReference type="Gene3D" id="4.10.1000.10">
    <property type="entry name" value="Zinc finger, CCCH-type"/>
    <property type="match status" value="1"/>
</dbReference>
<dbReference type="Proteomes" id="UP000195521">
    <property type="component" value="Unassembled WGS sequence"/>
</dbReference>
<feature type="compositionally biased region" description="Low complexity" evidence="5">
    <location>
        <begin position="686"/>
        <end position="696"/>
    </location>
</feature>
<gene>
    <name evidence="7" type="ORF">PGO_111190</name>
</gene>